<accession>A0A1W1I603</accession>
<dbReference type="STRING" id="1325564.NSJP_2265"/>
<name>A0A1W1I603_9BACT</name>
<organism evidence="1 2">
    <name type="scientific">Nitrospira japonica</name>
    <dbReference type="NCBI Taxonomy" id="1325564"/>
    <lineage>
        <taxon>Bacteria</taxon>
        <taxon>Pseudomonadati</taxon>
        <taxon>Nitrospirota</taxon>
        <taxon>Nitrospiria</taxon>
        <taxon>Nitrospirales</taxon>
        <taxon>Nitrospiraceae</taxon>
        <taxon>Nitrospira</taxon>
    </lineage>
</organism>
<evidence type="ECO:0000313" key="1">
    <source>
        <dbReference type="EMBL" id="SLM48437.1"/>
    </source>
</evidence>
<evidence type="ECO:0000313" key="2">
    <source>
        <dbReference type="Proteomes" id="UP000192042"/>
    </source>
</evidence>
<gene>
    <name evidence="1" type="ORF">NSJP_2265</name>
</gene>
<proteinExistence type="predicted"/>
<dbReference type="EMBL" id="LT828648">
    <property type="protein sequence ID" value="SLM48437.1"/>
    <property type="molecule type" value="Genomic_DNA"/>
</dbReference>
<dbReference type="AlphaFoldDB" id="A0A1W1I603"/>
<keyword evidence="2" id="KW-1185">Reference proteome</keyword>
<protein>
    <submittedName>
        <fullName evidence="1">Uncharacterized protein</fullName>
    </submittedName>
</protein>
<dbReference type="KEGG" id="nja:NSJP_2265"/>
<dbReference type="Proteomes" id="UP000192042">
    <property type="component" value="Chromosome I"/>
</dbReference>
<reference evidence="1 2" key="1">
    <citation type="submission" date="2017-03" db="EMBL/GenBank/DDBJ databases">
        <authorList>
            <person name="Afonso C.L."/>
            <person name="Miller P.J."/>
            <person name="Scott M.A."/>
            <person name="Spackman E."/>
            <person name="Goraichik I."/>
            <person name="Dimitrov K.M."/>
            <person name="Suarez D.L."/>
            <person name="Swayne D.E."/>
        </authorList>
    </citation>
    <scope>NUCLEOTIDE SEQUENCE [LARGE SCALE GENOMIC DNA]</scope>
    <source>
        <strain evidence="1">Genome sequencing of Nitrospira japonica strain NJ11</strain>
    </source>
</reference>
<sequence length="59" mass="6435">MIPFNHFIEHPPYVRGVLRVPAATVLAAARSQLYKPSGAGFYNNSGTDKVKLTCSRPSC</sequence>